<keyword evidence="4" id="KW-0418">Kinase</keyword>
<dbReference type="CDD" id="cd07771">
    <property type="entry name" value="ASKHA_NBD_FGGY_RhaB-like"/>
    <property type="match status" value="1"/>
</dbReference>
<dbReference type="GO" id="GO:0005829">
    <property type="term" value="C:cytosol"/>
    <property type="evidence" value="ECO:0007669"/>
    <property type="project" value="TreeGrafter"/>
</dbReference>
<sequence>MNSVIAIDLGASSGRVMVGFLEDGKIRLEEFHRFQNQQVTHNNQSCWDLYSILEEIKVGINKVLASNIDVRSLAIDTWGVDFVLLDKFGKHLGAFVSYRDARTAGMLDKLLADSGMNKEKIYAATGIQFLTFNTVYQLKAIADAQPDWFDEIDTLLFIPDYLNYKLSGVKHCEYTNASTSQLLDCHEKSWNKTLIDACGAKMNWFLPPKMPNRIVGQYKLGDIHIPVCSVASHDTASAVAATPIFNDNTAYLSSGTWSLVGVESLEPVTSNQAFAYNLTNEGGVDGRYRILKNIMGLWLIQRIKAENPSLAFSDIALLAKQATPFEFVINPNDDDFLNPPSMAEAIKNWFKVRHLPAPESLAQVVRCIYDSLALAYNDAIEQIAHATQRSITELRIVGGGVQDEFLNQLCADVCQISVSTQPKEASALGNVINQFIALDIISCLDEGRKIIDASSQVNVYQPNPIAGLENIKAQYQLVK</sequence>
<dbReference type="Proteomes" id="UP000075346">
    <property type="component" value="Unassembled WGS sequence"/>
</dbReference>
<evidence type="ECO:0000256" key="7">
    <source>
        <dbReference type="ARBA" id="ARBA00023308"/>
    </source>
</evidence>
<dbReference type="EC" id="2.7.1.5" evidence="8"/>
<evidence type="ECO:0000256" key="8">
    <source>
        <dbReference type="NCBIfam" id="TIGR02627"/>
    </source>
</evidence>
<keyword evidence="5" id="KW-0067">ATP-binding</keyword>
<dbReference type="InterPro" id="IPR000577">
    <property type="entry name" value="Carb_kinase_FGGY"/>
</dbReference>
<dbReference type="Pfam" id="PF00370">
    <property type="entry name" value="FGGY_N"/>
    <property type="match status" value="1"/>
</dbReference>
<evidence type="ECO:0000256" key="5">
    <source>
        <dbReference type="ARBA" id="ARBA00022840"/>
    </source>
</evidence>
<dbReference type="EMBL" id="LOBR01000014">
    <property type="protein sequence ID" value="KYN89561.1"/>
    <property type="molecule type" value="Genomic_DNA"/>
</dbReference>
<dbReference type="GO" id="GO:0006071">
    <property type="term" value="P:glycerol metabolic process"/>
    <property type="evidence" value="ECO:0007669"/>
    <property type="project" value="TreeGrafter"/>
</dbReference>
<evidence type="ECO:0000259" key="10">
    <source>
        <dbReference type="Pfam" id="PF02782"/>
    </source>
</evidence>
<dbReference type="NCBIfam" id="TIGR02627">
    <property type="entry name" value="rhamnulo_kin"/>
    <property type="match status" value="1"/>
</dbReference>
<gene>
    <name evidence="11" type="ORF">ATY37_11305</name>
</gene>
<evidence type="ECO:0000256" key="1">
    <source>
        <dbReference type="ARBA" id="ARBA00009156"/>
    </source>
</evidence>
<dbReference type="InterPro" id="IPR043129">
    <property type="entry name" value="ATPase_NBD"/>
</dbReference>
<proteinExistence type="inferred from homology"/>
<dbReference type="Pfam" id="PF02782">
    <property type="entry name" value="FGGY_C"/>
    <property type="match status" value="1"/>
</dbReference>
<accession>A0A151KZN5</accession>
<keyword evidence="7" id="KW-0684">Rhamnose metabolism</keyword>
<keyword evidence="6" id="KW-1015">Disulfide bond</keyword>
<comment type="similarity">
    <text evidence="1">Belongs to the FGGY kinase family.</text>
</comment>
<comment type="caution">
    <text evidence="11">The sequence shown here is derived from an EMBL/GenBank/DDBJ whole genome shotgun (WGS) entry which is preliminary data.</text>
</comment>
<dbReference type="InterPro" id="IPR018484">
    <property type="entry name" value="FGGY_N"/>
</dbReference>
<dbReference type="GO" id="GO:0019301">
    <property type="term" value="P:rhamnose catabolic process"/>
    <property type="evidence" value="ECO:0007669"/>
    <property type="project" value="UniProtKB-UniRule"/>
</dbReference>
<evidence type="ECO:0000259" key="9">
    <source>
        <dbReference type="Pfam" id="PF00370"/>
    </source>
</evidence>
<evidence type="ECO:0000313" key="12">
    <source>
        <dbReference type="Proteomes" id="UP000075346"/>
    </source>
</evidence>
<keyword evidence="2" id="KW-0808">Transferase</keyword>
<protein>
    <recommendedName>
        <fullName evidence="8">Rhamnulokinase</fullName>
        <ecNumber evidence="8">2.7.1.5</ecNumber>
    </recommendedName>
</protein>
<evidence type="ECO:0000256" key="2">
    <source>
        <dbReference type="ARBA" id="ARBA00022679"/>
    </source>
</evidence>
<dbReference type="GeneID" id="95679933"/>
<dbReference type="AlphaFoldDB" id="A0A151KZN5"/>
<dbReference type="GO" id="GO:0008993">
    <property type="term" value="F:rhamnulokinase activity"/>
    <property type="evidence" value="ECO:0007669"/>
    <property type="project" value="UniProtKB-UniRule"/>
</dbReference>
<dbReference type="InterPro" id="IPR018485">
    <property type="entry name" value="FGGY_C"/>
</dbReference>
<dbReference type="RefSeq" id="WP_061894029.1">
    <property type="nucleotide sequence ID" value="NZ_CP035921.1"/>
</dbReference>
<feature type="domain" description="Carbohydrate kinase FGGY N-terminal" evidence="9">
    <location>
        <begin position="4"/>
        <end position="217"/>
    </location>
</feature>
<name>A0A151KZN5_9VIBR</name>
<reference evidence="12" key="1">
    <citation type="submission" date="2015-12" db="EMBL/GenBank/DDBJ databases">
        <authorList>
            <person name="Shamseldin A."/>
            <person name="Moawad H."/>
            <person name="Abd El-Rahim W.M."/>
            <person name="Sadowsky M.J."/>
        </authorList>
    </citation>
    <scope>NUCLEOTIDE SEQUENCE [LARGE SCALE GENOMIC DNA]</scope>
    <source>
        <strain evidence="12">2538-88</strain>
    </source>
</reference>
<feature type="domain" description="Carbohydrate kinase FGGY C-terminal" evidence="10">
    <location>
        <begin position="250"/>
        <end position="437"/>
    </location>
</feature>
<dbReference type="PANTHER" id="PTHR10196:SF93">
    <property type="entry name" value="L-RHAMNULOKINASE"/>
    <property type="match status" value="1"/>
</dbReference>
<evidence type="ECO:0000256" key="3">
    <source>
        <dbReference type="ARBA" id="ARBA00022741"/>
    </source>
</evidence>
<evidence type="ECO:0000256" key="4">
    <source>
        <dbReference type="ARBA" id="ARBA00022777"/>
    </source>
</evidence>
<dbReference type="GO" id="GO:0005524">
    <property type="term" value="F:ATP binding"/>
    <property type="evidence" value="ECO:0007669"/>
    <property type="project" value="UniProtKB-KW"/>
</dbReference>
<dbReference type="GO" id="GO:0004370">
    <property type="term" value="F:glycerol kinase activity"/>
    <property type="evidence" value="ECO:0007669"/>
    <property type="project" value="TreeGrafter"/>
</dbReference>
<keyword evidence="3" id="KW-0547">Nucleotide-binding</keyword>
<organism evidence="11 12">
    <name type="scientific">Vibrio cidicii</name>
    <dbReference type="NCBI Taxonomy" id="1763883"/>
    <lineage>
        <taxon>Bacteria</taxon>
        <taxon>Pseudomonadati</taxon>
        <taxon>Pseudomonadota</taxon>
        <taxon>Gammaproteobacteria</taxon>
        <taxon>Vibrionales</taxon>
        <taxon>Vibrionaceae</taxon>
        <taxon>Vibrio</taxon>
    </lineage>
</organism>
<evidence type="ECO:0000313" key="11">
    <source>
        <dbReference type="EMBL" id="KYN89561.1"/>
    </source>
</evidence>
<evidence type="ECO:0000256" key="6">
    <source>
        <dbReference type="ARBA" id="ARBA00023157"/>
    </source>
</evidence>
<dbReference type="PIRSF" id="PIRSF000538">
    <property type="entry name" value="GlpK"/>
    <property type="match status" value="1"/>
</dbReference>
<dbReference type="Gene3D" id="3.30.420.40">
    <property type="match status" value="2"/>
</dbReference>
<dbReference type="SUPFAM" id="SSF53067">
    <property type="entry name" value="Actin-like ATPase domain"/>
    <property type="match status" value="2"/>
</dbReference>
<dbReference type="PANTHER" id="PTHR10196">
    <property type="entry name" value="SUGAR KINASE"/>
    <property type="match status" value="1"/>
</dbReference>
<dbReference type="InterPro" id="IPR013449">
    <property type="entry name" value="Rhamnulokinase"/>
</dbReference>